<dbReference type="EMBL" id="JACZZA010000001">
    <property type="protein sequence ID" value="MBE1159043.1"/>
    <property type="molecule type" value="Genomic_DNA"/>
</dbReference>
<feature type="domain" description="Acyltransferase 3" evidence="2">
    <location>
        <begin position="27"/>
        <end position="367"/>
    </location>
</feature>
<keyword evidence="4" id="KW-0012">Acyltransferase</keyword>
<dbReference type="InterPro" id="IPR002656">
    <property type="entry name" value="Acyl_transf_3_dom"/>
</dbReference>
<comment type="caution">
    <text evidence="4">The sequence shown here is derived from an EMBL/GenBank/DDBJ whole genome shotgun (WGS) entry which is preliminary data.</text>
</comment>
<dbReference type="InterPro" id="IPR050879">
    <property type="entry name" value="Acyltransferase_3"/>
</dbReference>
<dbReference type="PANTHER" id="PTHR23028:SF53">
    <property type="entry name" value="ACYL_TRANSF_3 DOMAIN-CONTAINING PROTEIN"/>
    <property type="match status" value="1"/>
</dbReference>
<feature type="transmembrane region" description="Helical" evidence="1">
    <location>
        <begin position="349"/>
        <end position="370"/>
    </location>
</feature>
<feature type="transmembrane region" description="Helical" evidence="1">
    <location>
        <begin position="182"/>
        <end position="201"/>
    </location>
</feature>
<dbReference type="RefSeq" id="WP_192553897.1">
    <property type="nucleotide sequence ID" value="NZ_JACZZA010000001.1"/>
</dbReference>
<evidence type="ECO:0000259" key="3">
    <source>
        <dbReference type="Pfam" id="PF19040"/>
    </source>
</evidence>
<protein>
    <submittedName>
        <fullName evidence="4">Acyltransferase</fullName>
    </submittedName>
</protein>
<dbReference type="Pfam" id="PF19040">
    <property type="entry name" value="SGNH"/>
    <property type="match status" value="1"/>
</dbReference>
<sequence>MKVQPEVHTGTLAEKPIPAGHIAYRPDVDGLRAIAVLSVLAFHAFPNGLRGGFTGVDIFFVISGYLISKVILTTIANGTFSIADFYSRRIRRIFPALILVLLACLVFGWQFMLADNLSALAKHAFGGAGFVSNFVLWHEAGYFDAASNSKLLLHLWSLGIEEQFYLIWPLLLWAAWRVRLPLMPVIVVTGIASFIVNLATVHHDATAAFYSPASRAWELMVGGALAHWTSPQGAHERSVLARVMASIGLRRELTREAWFGESLAIVGLMAIAYGLLRIDDHRPFPGSWALLPTLGSACLIAAGPRTWLARHVLASRPMVAVGLISYPLYLWHWPLLVAARTVHPEGPSAAVIASMLLIAAVLAWATYRFIERPMRSGSRNPAKVALLACCMLAVAGISATIWAKNGVASRYPEIVQRATEYDLNGWRAAMRHKRCFMELGQDASQFAPECVDAGNQPLWVLWGDSGAAAMYAGLRSIANEAGTIRLAQFTSSQCPPMMGFDSSGNRACTANNKWILEKIASLRPAVVILSAMWGQYDKSSLPATIAALKARGVGRIIVLGPVPTWSDTPSRITFNLWREDPLHRVPPAHLNYAKYGLGQADYRPGTFDQRTQTADAVLAKVAHDTGADFVAITPHMCDASGCLMRESDSSGTPFYLDIMHLTPAGSVFVAHTFRAEIGLPGKAGQR</sequence>
<feature type="transmembrane region" description="Helical" evidence="1">
    <location>
        <begin position="257"/>
        <end position="276"/>
    </location>
</feature>
<keyword evidence="1" id="KW-0472">Membrane</keyword>
<keyword evidence="4" id="KW-0808">Transferase</keyword>
<gene>
    <name evidence="4" type="ORF">IGX34_01525</name>
</gene>
<dbReference type="Pfam" id="PF01757">
    <property type="entry name" value="Acyl_transf_3"/>
    <property type="match status" value="1"/>
</dbReference>
<evidence type="ECO:0000259" key="2">
    <source>
        <dbReference type="Pfam" id="PF01757"/>
    </source>
</evidence>
<proteinExistence type="predicted"/>
<feature type="transmembrane region" description="Helical" evidence="1">
    <location>
        <begin position="319"/>
        <end position="337"/>
    </location>
</feature>
<reference evidence="4 5" key="1">
    <citation type="submission" date="2020-09" db="EMBL/GenBank/DDBJ databases">
        <title>Dyella sp. 7MK23 isolated from forest soil.</title>
        <authorList>
            <person name="Fu J."/>
        </authorList>
    </citation>
    <scope>NUCLEOTIDE SEQUENCE [LARGE SCALE GENOMIC DNA]</scope>
    <source>
        <strain evidence="4 5">7MK23</strain>
    </source>
</reference>
<evidence type="ECO:0000313" key="4">
    <source>
        <dbReference type="EMBL" id="MBE1159043.1"/>
    </source>
</evidence>
<organism evidence="4 5">
    <name type="scientific">Dyella acidiphila</name>
    <dbReference type="NCBI Taxonomy" id="2775866"/>
    <lineage>
        <taxon>Bacteria</taxon>
        <taxon>Pseudomonadati</taxon>
        <taxon>Pseudomonadota</taxon>
        <taxon>Gammaproteobacteria</taxon>
        <taxon>Lysobacterales</taxon>
        <taxon>Rhodanobacteraceae</taxon>
        <taxon>Dyella</taxon>
    </lineage>
</organism>
<dbReference type="Proteomes" id="UP000651010">
    <property type="component" value="Unassembled WGS sequence"/>
</dbReference>
<accession>A0ABR9G4V2</accession>
<dbReference type="GO" id="GO:0016746">
    <property type="term" value="F:acyltransferase activity"/>
    <property type="evidence" value="ECO:0007669"/>
    <property type="project" value="UniProtKB-KW"/>
</dbReference>
<keyword evidence="1" id="KW-1133">Transmembrane helix</keyword>
<dbReference type="PANTHER" id="PTHR23028">
    <property type="entry name" value="ACETYLTRANSFERASE"/>
    <property type="match status" value="1"/>
</dbReference>
<feature type="transmembrane region" description="Helical" evidence="1">
    <location>
        <begin position="92"/>
        <end position="112"/>
    </location>
</feature>
<dbReference type="InterPro" id="IPR043968">
    <property type="entry name" value="SGNH"/>
</dbReference>
<keyword evidence="1" id="KW-0812">Transmembrane</keyword>
<feature type="domain" description="SGNH" evidence="3">
    <location>
        <begin position="445"/>
        <end position="674"/>
    </location>
</feature>
<keyword evidence="5" id="KW-1185">Reference proteome</keyword>
<feature type="transmembrane region" description="Helical" evidence="1">
    <location>
        <begin position="58"/>
        <end position="80"/>
    </location>
</feature>
<name>A0ABR9G4V2_9GAMM</name>
<evidence type="ECO:0000256" key="1">
    <source>
        <dbReference type="SAM" id="Phobius"/>
    </source>
</evidence>
<feature type="transmembrane region" description="Helical" evidence="1">
    <location>
        <begin position="382"/>
        <end position="403"/>
    </location>
</feature>
<feature type="transmembrane region" description="Helical" evidence="1">
    <location>
        <begin position="288"/>
        <end position="307"/>
    </location>
</feature>
<evidence type="ECO:0000313" key="5">
    <source>
        <dbReference type="Proteomes" id="UP000651010"/>
    </source>
</evidence>